<feature type="modified residue" description="Phosphocysteine; by EIIA" evidence="7">
    <location>
        <position position="7"/>
    </location>
</feature>
<dbReference type="PROSITE" id="PS51100">
    <property type="entry name" value="PTS_EIIB_TYPE_3"/>
    <property type="match status" value="1"/>
</dbReference>
<organism evidence="9 10">
    <name type="scientific">Clostridium paraputrificum</name>
    <dbReference type="NCBI Taxonomy" id="29363"/>
    <lineage>
        <taxon>Bacteria</taxon>
        <taxon>Bacillati</taxon>
        <taxon>Bacillota</taxon>
        <taxon>Clostridia</taxon>
        <taxon>Eubacteriales</taxon>
        <taxon>Clostridiaceae</taxon>
        <taxon>Clostridium</taxon>
    </lineage>
</organism>
<evidence type="ECO:0000256" key="6">
    <source>
        <dbReference type="ARBA" id="ARBA00022777"/>
    </source>
</evidence>
<evidence type="ECO:0000256" key="4">
    <source>
        <dbReference type="ARBA" id="ARBA00022679"/>
    </source>
</evidence>
<dbReference type="AlphaFoldDB" id="A0A174R4L7"/>
<dbReference type="InterPro" id="IPR036095">
    <property type="entry name" value="PTS_EIIB-like_sf"/>
</dbReference>
<dbReference type="PANTHER" id="PTHR34581:SF2">
    <property type="entry name" value="PTS SYSTEM N,N'-DIACETYLCHITOBIOSE-SPECIFIC EIIB COMPONENT"/>
    <property type="match status" value="1"/>
</dbReference>
<feature type="domain" description="PTS EIIB type-3" evidence="8">
    <location>
        <begin position="1"/>
        <end position="101"/>
    </location>
</feature>
<evidence type="ECO:0000256" key="7">
    <source>
        <dbReference type="PROSITE-ProRule" id="PRU00423"/>
    </source>
</evidence>
<reference evidence="9 10" key="1">
    <citation type="submission" date="2016-06" db="EMBL/GenBank/DDBJ databases">
        <authorList>
            <person name="Kjaerup R.B."/>
            <person name="Dalgaard T.S."/>
            <person name="Juul-Madsen H.R."/>
        </authorList>
    </citation>
    <scope>NUCLEOTIDE SEQUENCE [LARGE SCALE GENOMIC DNA]</scope>
    <source>
        <strain evidence="9 10">373-A1</strain>
    </source>
</reference>
<evidence type="ECO:0000256" key="3">
    <source>
        <dbReference type="ARBA" id="ARBA00022597"/>
    </source>
</evidence>
<dbReference type="PANTHER" id="PTHR34581">
    <property type="entry name" value="PTS SYSTEM N,N'-DIACETYLCHITOBIOSE-SPECIFIC EIIB COMPONENT"/>
    <property type="match status" value="1"/>
</dbReference>
<keyword evidence="1" id="KW-0813">Transport</keyword>
<keyword evidence="10" id="KW-1185">Reference proteome</keyword>
<evidence type="ECO:0000256" key="2">
    <source>
        <dbReference type="ARBA" id="ARBA00022553"/>
    </source>
</evidence>
<evidence type="ECO:0000256" key="1">
    <source>
        <dbReference type="ARBA" id="ARBA00022448"/>
    </source>
</evidence>
<dbReference type="OrthoDB" id="9808134at2"/>
<dbReference type="RefSeq" id="WP_027096978.1">
    <property type="nucleotide sequence ID" value="NZ_CABHIH010000002.1"/>
</dbReference>
<keyword evidence="2" id="KW-0597">Phosphoprotein</keyword>
<sequence>MKILLVCAAGMSTSLVKKKIVAAFGPEEEGWTINAEAYEKLESVIKDYDAILLGPQIAYKKDQLLEIANNYNKPLSTISPVDYGMGNGANILKQIKKMINK</sequence>
<dbReference type="GeneID" id="42774814"/>
<dbReference type="InterPro" id="IPR003501">
    <property type="entry name" value="PTS_EIIB_2/3"/>
</dbReference>
<dbReference type="Gene3D" id="3.40.50.2300">
    <property type="match status" value="1"/>
</dbReference>
<keyword evidence="3" id="KW-0762">Sugar transport</keyword>
<dbReference type="EMBL" id="MAPZ01000019">
    <property type="protein sequence ID" value="OBY10891.1"/>
    <property type="molecule type" value="Genomic_DNA"/>
</dbReference>
<dbReference type="InterPro" id="IPR013012">
    <property type="entry name" value="PTS_EIIB_3"/>
</dbReference>
<name>A0A174R4L7_9CLOT</name>
<dbReference type="CDD" id="cd05564">
    <property type="entry name" value="PTS_IIB_chitobiose_lichenan"/>
    <property type="match status" value="1"/>
</dbReference>
<dbReference type="SUPFAM" id="SSF52794">
    <property type="entry name" value="PTS system IIB component-like"/>
    <property type="match status" value="1"/>
</dbReference>
<dbReference type="Pfam" id="PF02302">
    <property type="entry name" value="PTS_IIB"/>
    <property type="match status" value="1"/>
</dbReference>
<evidence type="ECO:0000256" key="5">
    <source>
        <dbReference type="ARBA" id="ARBA00022683"/>
    </source>
</evidence>
<keyword evidence="6" id="KW-0418">Kinase</keyword>
<accession>A0A174R4L7</accession>
<evidence type="ECO:0000313" key="9">
    <source>
        <dbReference type="EMBL" id="OBY10891.1"/>
    </source>
</evidence>
<dbReference type="GO" id="GO:0009401">
    <property type="term" value="P:phosphoenolpyruvate-dependent sugar phosphotransferase system"/>
    <property type="evidence" value="ECO:0007669"/>
    <property type="project" value="UniProtKB-KW"/>
</dbReference>
<proteinExistence type="predicted"/>
<keyword evidence="5" id="KW-0598">Phosphotransferase system</keyword>
<evidence type="ECO:0000313" key="10">
    <source>
        <dbReference type="Proteomes" id="UP000092714"/>
    </source>
</evidence>
<dbReference type="eggNOG" id="COG1440">
    <property type="taxonomic scope" value="Bacteria"/>
</dbReference>
<protein>
    <recommendedName>
        <fullName evidence="8">PTS EIIB type-3 domain-containing protein</fullName>
    </recommendedName>
</protein>
<dbReference type="GO" id="GO:0008982">
    <property type="term" value="F:protein-N(PI)-phosphohistidine-sugar phosphotransferase activity"/>
    <property type="evidence" value="ECO:0007669"/>
    <property type="project" value="InterPro"/>
</dbReference>
<dbReference type="InterPro" id="IPR051819">
    <property type="entry name" value="PTS_sugar-specific_EIIB"/>
</dbReference>
<dbReference type="GO" id="GO:0016301">
    <property type="term" value="F:kinase activity"/>
    <property type="evidence" value="ECO:0007669"/>
    <property type="project" value="UniProtKB-KW"/>
</dbReference>
<gene>
    <name evidence="9" type="ORF">CP373A1_10365</name>
</gene>
<keyword evidence="4" id="KW-0808">Transferase</keyword>
<evidence type="ECO:0000259" key="8">
    <source>
        <dbReference type="PROSITE" id="PS51100"/>
    </source>
</evidence>
<comment type="caution">
    <text evidence="9">The sequence shown here is derived from an EMBL/GenBank/DDBJ whole genome shotgun (WGS) entry which is preliminary data.</text>
</comment>
<dbReference type="Proteomes" id="UP000092714">
    <property type="component" value="Unassembled WGS sequence"/>
</dbReference>